<dbReference type="PANTHER" id="PTHR39158:SF1">
    <property type="entry name" value="DNAJ HOMOLOG SUBFAMILY C MEMBER 28"/>
    <property type="match status" value="1"/>
</dbReference>
<evidence type="ECO:0000259" key="2">
    <source>
        <dbReference type="Pfam" id="PF09350"/>
    </source>
</evidence>
<accession>A0ABU6KKP1</accession>
<dbReference type="RefSeq" id="WP_327609272.1">
    <property type="nucleotide sequence ID" value="NZ_JARZFX010000018.1"/>
</dbReference>
<keyword evidence="4" id="KW-1185">Reference proteome</keyword>
<organism evidence="3 4">
    <name type="scientific">Virgibacillus tibetensis</name>
    <dbReference type="NCBI Taxonomy" id="3042313"/>
    <lineage>
        <taxon>Bacteria</taxon>
        <taxon>Bacillati</taxon>
        <taxon>Bacillota</taxon>
        <taxon>Bacilli</taxon>
        <taxon>Bacillales</taxon>
        <taxon>Bacillaceae</taxon>
        <taxon>Virgibacillus</taxon>
    </lineage>
</organism>
<dbReference type="InterPro" id="IPR018961">
    <property type="entry name" value="DnaJ_homolog_subfam-C_membr-28"/>
</dbReference>
<dbReference type="EMBL" id="JARZFX010000018">
    <property type="protein sequence ID" value="MEC5425703.1"/>
    <property type="molecule type" value="Genomic_DNA"/>
</dbReference>
<feature type="region of interest" description="Disordered" evidence="1">
    <location>
        <begin position="1"/>
        <end position="25"/>
    </location>
</feature>
<protein>
    <submittedName>
        <fullName evidence="3">DUF1992 domain-containing protein</fullName>
    </submittedName>
</protein>
<name>A0ABU6KKP1_9BACI</name>
<dbReference type="PANTHER" id="PTHR39158">
    <property type="entry name" value="OS08G0560600 PROTEIN"/>
    <property type="match status" value="1"/>
</dbReference>
<gene>
    <name evidence="3" type="ORF">QGM71_19730</name>
</gene>
<evidence type="ECO:0000256" key="1">
    <source>
        <dbReference type="SAM" id="MobiDB-lite"/>
    </source>
</evidence>
<dbReference type="Pfam" id="PF09350">
    <property type="entry name" value="DJC28_CD"/>
    <property type="match status" value="1"/>
</dbReference>
<evidence type="ECO:0000313" key="3">
    <source>
        <dbReference type="EMBL" id="MEC5425703.1"/>
    </source>
</evidence>
<dbReference type="InterPro" id="IPR052573">
    <property type="entry name" value="DnaJ_C_subfamily_28"/>
</dbReference>
<reference evidence="3 4" key="1">
    <citation type="journal article" date="2024" name="Int. J. Syst. Evol. Microbiol.">
        <title>Virgibacillus tibetensis sp. nov., isolated from salt lake on the Tibetan Plateau of China.</title>
        <authorList>
            <person name="Phurbu D."/>
            <person name="Liu Z.-X."/>
            <person name="Wang R."/>
            <person name="Zheng Y.-Y."/>
            <person name="Liu H.-C."/>
            <person name="Zhou Y.-G."/>
            <person name="Yu Y.-J."/>
            <person name="Li A.-H."/>
        </authorList>
    </citation>
    <scope>NUCLEOTIDE SEQUENCE [LARGE SCALE GENOMIC DNA]</scope>
    <source>
        <strain evidence="3 4">C22-A2</strain>
    </source>
</reference>
<feature type="domain" description="DnaJ homologue subfamily C member 28 conserved" evidence="2">
    <location>
        <begin position="2"/>
        <end position="62"/>
    </location>
</feature>
<evidence type="ECO:0000313" key="4">
    <source>
        <dbReference type="Proteomes" id="UP001335737"/>
    </source>
</evidence>
<sequence length="100" mass="11900">MKKAEREGHFTDLPGKGKPLKLGQDYMNPEDKQLYKTMKDNNILPRWINLANEIDLMKDDLRRLEGKEKRRKMKDINKKIKEYNYACPASLQRVPLTEEH</sequence>
<feature type="compositionally biased region" description="Basic and acidic residues" evidence="1">
    <location>
        <begin position="1"/>
        <end position="10"/>
    </location>
</feature>
<comment type="caution">
    <text evidence="3">The sequence shown here is derived from an EMBL/GenBank/DDBJ whole genome shotgun (WGS) entry which is preliminary data.</text>
</comment>
<dbReference type="Proteomes" id="UP001335737">
    <property type="component" value="Unassembled WGS sequence"/>
</dbReference>
<proteinExistence type="predicted"/>